<name>A0ABX1CDY3_9ACTN</name>
<organism evidence="2 3">
    <name type="scientific">Streptomyces bohaiensis</name>
    <dbReference type="NCBI Taxonomy" id="1431344"/>
    <lineage>
        <taxon>Bacteria</taxon>
        <taxon>Bacillati</taxon>
        <taxon>Actinomycetota</taxon>
        <taxon>Actinomycetes</taxon>
        <taxon>Kitasatosporales</taxon>
        <taxon>Streptomycetaceae</taxon>
        <taxon>Streptomyces</taxon>
    </lineage>
</organism>
<sequence length="348" mass="36420">MPPPAEDPADQAAPRLFDHHVHADGRNADDYELMALSGVDTVLVPCSASNELRPCGASHDARFERLLATETRRAAHFGVRAWVALSVHAADMADLPGALAGVDRLAARLADPRVLAVGELSIRRFTDDEVTLFHRQLALAAAHDLPVMVELPPSTGDFDRMVAVLRRAFAAGAVDPARVALMDVAPHMLPVAAALGVGGLGVAVSPVGDRLFQVRSKTDHRQLLALLADYGPDRLMLNSGAHFGSADPLALARTVLRLRLAGVAPPVLARIARENAAAFFRLPPGAVPGAAPDPPGAARPRGPGPGPGPGTGPGPGPGPDQEQRRDTSDPDRHVSDPAPVHRTAGVRT</sequence>
<dbReference type="InterPro" id="IPR032466">
    <property type="entry name" value="Metal_Hydrolase"/>
</dbReference>
<feature type="compositionally biased region" description="Basic and acidic residues" evidence="1">
    <location>
        <begin position="321"/>
        <end position="335"/>
    </location>
</feature>
<dbReference type="Gene3D" id="3.20.20.140">
    <property type="entry name" value="Metal-dependent hydrolases"/>
    <property type="match status" value="1"/>
</dbReference>
<dbReference type="PANTHER" id="PTHR42658">
    <property type="entry name" value="HYDROLASE TATD"/>
    <property type="match status" value="1"/>
</dbReference>
<dbReference type="SUPFAM" id="SSF51556">
    <property type="entry name" value="Metallo-dependent hydrolases"/>
    <property type="match status" value="1"/>
</dbReference>
<feature type="compositionally biased region" description="Pro residues" evidence="1">
    <location>
        <begin position="291"/>
        <end position="318"/>
    </location>
</feature>
<dbReference type="InterPro" id="IPR012022">
    <property type="entry name" value="UCP005295"/>
</dbReference>
<dbReference type="EMBL" id="JAAVJC010000112">
    <property type="protein sequence ID" value="NJQ16015.1"/>
    <property type="molecule type" value="Genomic_DNA"/>
</dbReference>
<dbReference type="RefSeq" id="WP_168088760.1">
    <property type="nucleotide sequence ID" value="NZ_JAAVJC010000112.1"/>
</dbReference>
<evidence type="ECO:0000313" key="2">
    <source>
        <dbReference type="EMBL" id="NJQ16015.1"/>
    </source>
</evidence>
<gene>
    <name evidence="2" type="ORF">HCN52_13930</name>
</gene>
<proteinExistence type="predicted"/>
<accession>A0ABX1CDY3</accession>
<evidence type="ECO:0000256" key="1">
    <source>
        <dbReference type="SAM" id="MobiDB-lite"/>
    </source>
</evidence>
<reference evidence="2 3" key="1">
    <citation type="submission" date="2020-03" db="EMBL/GenBank/DDBJ databases">
        <title>Draft genome of Streptomyces sp. ventii, isolated from the Axial Seamount in the Pacific Ocean, and resequencing of the two type strains Streptomyces lonarensis strain NCL 716 and Streptomyces bohaiensis strain 11A07.</title>
        <authorList>
            <person name="Loughran R.M."/>
            <person name="Pfannmuller K.M."/>
            <person name="Wasson B.J."/>
            <person name="Deadmond M.C."/>
            <person name="Paddock B.E."/>
            <person name="Koyack M.J."/>
            <person name="Gallegos D.A."/>
            <person name="Mitchell E.A."/>
            <person name="Ushijima B."/>
            <person name="Saw J.H."/>
            <person name="Mcphail K.L."/>
            <person name="Videau P."/>
        </authorList>
    </citation>
    <scope>NUCLEOTIDE SEQUENCE [LARGE SCALE GENOMIC DNA]</scope>
    <source>
        <strain evidence="2 3">11A07</strain>
    </source>
</reference>
<comment type="caution">
    <text evidence="2">The sequence shown here is derived from an EMBL/GenBank/DDBJ whole genome shotgun (WGS) entry which is preliminary data.</text>
</comment>
<dbReference type="PANTHER" id="PTHR42658:SF1">
    <property type="entry name" value="HYDROLASE TATD"/>
    <property type="match status" value="1"/>
</dbReference>
<dbReference type="Proteomes" id="UP000727056">
    <property type="component" value="Unassembled WGS sequence"/>
</dbReference>
<evidence type="ECO:0000313" key="3">
    <source>
        <dbReference type="Proteomes" id="UP000727056"/>
    </source>
</evidence>
<feature type="region of interest" description="Disordered" evidence="1">
    <location>
        <begin position="288"/>
        <end position="348"/>
    </location>
</feature>
<keyword evidence="3" id="KW-1185">Reference proteome</keyword>
<protein>
    <submittedName>
        <fullName evidence="2">Deoxyribonuclease</fullName>
    </submittedName>
</protein>